<comment type="caution">
    <text evidence="2">The sequence shown here is derived from an EMBL/GenBank/DDBJ whole genome shotgun (WGS) entry which is preliminary data.</text>
</comment>
<dbReference type="AlphaFoldDB" id="A0A226D4Z9"/>
<accession>A0A226D4Z9</accession>
<keyword evidence="1" id="KW-0732">Signal</keyword>
<protein>
    <submittedName>
        <fullName evidence="2">Uncharacterized protein</fullName>
    </submittedName>
</protein>
<evidence type="ECO:0000256" key="1">
    <source>
        <dbReference type="SAM" id="SignalP"/>
    </source>
</evidence>
<feature type="chain" id="PRO_5012217669" evidence="1">
    <location>
        <begin position="18"/>
        <end position="258"/>
    </location>
</feature>
<dbReference type="EMBL" id="LNIX01000032">
    <property type="protein sequence ID" value="OXA40635.1"/>
    <property type="molecule type" value="Genomic_DNA"/>
</dbReference>
<reference evidence="2 3" key="1">
    <citation type="submission" date="2015-12" db="EMBL/GenBank/DDBJ databases">
        <title>The genome of Folsomia candida.</title>
        <authorList>
            <person name="Faddeeva A."/>
            <person name="Derks M.F."/>
            <person name="Anvar Y."/>
            <person name="Smit S."/>
            <person name="Van Straalen N."/>
            <person name="Roelofs D."/>
        </authorList>
    </citation>
    <scope>NUCLEOTIDE SEQUENCE [LARGE SCALE GENOMIC DNA]</scope>
    <source>
        <strain evidence="2 3">VU population</strain>
        <tissue evidence="2">Whole body</tissue>
    </source>
</reference>
<sequence>MKLILLILVMTVVSIMGQKDKIDHRVASLEQGGPLNVPSSQGSGHRDNHSGSDYDPNFYYCQTNTNLLLPTTILSRSKFPGLNIYKAHVAVCKISLVFSLPYYIGRKGYKQEGKFVTLDKTVYFSEYYFESTTSRAKQWTRLESVFIVFVSNKVKQNTGPDLFNPKAFLPSAERNSVANSKTLEKANYIAIAYFEDSNLLKFCCYPYGSSTPKTLVSRTFRNDNDVSSKIHLQKRFLLTNDWRRYITIQVSTLTKTSQ</sequence>
<proteinExistence type="predicted"/>
<gene>
    <name evidence="2" type="ORF">Fcan01_24508</name>
</gene>
<evidence type="ECO:0000313" key="3">
    <source>
        <dbReference type="Proteomes" id="UP000198287"/>
    </source>
</evidence>
<keyword evidence="3" id="KW-1185">Reference proteome</keyword>
<feature type="signal peptide" evidence="1">
    <location>
        <begin position="1"/>
        <end position="17"/>
    </location>
</feature>
<organism evidence="2 3">
    <name type="scientific">Folsomia candida</name>
    <name type="common">Springtail</name>
    <dbReference type="NCBI Taxonomy" id="158441"/>
    <lineage>
        <taxon>Eukaryota</taxon>
        <taxon>Metazoa</taxon>
        <taxon>Ecdysozoa</taxon>
        <taxon>Arthropoda</taxon>
        <taxon>Hexapoda</taxon>
        <taxon>Collembola</taxon>
        <taxon>Entomobryomorpha</taxon>
        <taxon>Isotomoidea</taxon>
        <taxon>Isotomidae</taxon>
        <taxon>Proisotominae</taxon>
        <taxon>Folsomia</taxon>
    </lineage>
</organism>
<evidence type="ECO:0000313" key="2">
    <source>
        <dbReference type="EMBL" id="OXA40635.1"/>
    </source>
</evidence>
<name>A0A226D4Z9_FOLCA</name>
<dbReference type="Proteomes" id="UP000198287">
    <property type="component" value="Unassembled WGS sequence"/>
</dbReference>